<protein>
    <submittedName>
        <fullName evidence="4">Class I SAM-dependent methyltransferase</fullName>
    </submittedName>
</protein>
<dbReference type="EMBL" id="CP032090">
    <property type="protein sequence ID" value="AXV65413.1"/>
    <property type="molecule type" value="Genomic_DNA"/>
</dbReference>
<dbReference type="PANTHER" id="PTHR43861">
    <property type="entry name" value="TRANS-ACONITATE 2-METHYLTRANSFERASE-RELATED"/>
    <property type="match status" value="1"/>
</dbReference>
<dbReference type="Gene3D" id="3.40.50.150">
    <property type="entry name" value="Vaccinia Virus protein VP39"/>
    <property type="match status" value="1"/>
</dbReference>
<dbReference type="GO" id="GO:0008757">
    <property type="term" value="F:S-adenosylmethionine-dependent methyltransferase activity"/>
    <property type="evidence" value="ECO:0007669"/>
    <property type="project" value="InterPro"/>
</dbReference>
<feature type="domain" description="Methyltransferase" evidence="3">
    <location>
        <begin position="53"/>
        <end position="146"/>
    </location>
</feature>
<dbReference type="InterPro" id="IPR029063">
    <property type="entry name" value="SAM-dependent_MTases_sf"/>
</dbReference>
<dbReference type="RefSeq" id="WP_118844349.1">
    <property type="nucleotide sequence ID" value="NZ_CP032090.1"/>
</dbReference>
<organism evidence="4 5">
    <name type="scientific">Pseudoalteromonas lipolytica</name>
    <dbReference type="NCBI Taxonomy" id="570156"/>
    <lineage>
        <taxon>Bacteria</taxon>
        <taxon>Pseudomonadati</taxon>
        <taxon>Pseudomonadota</taxon>
        <taxon>Gammaproteobacteria</taxon>
        <taxon>Alteromonadales</taxon>
        <taxon>Pseudoalteromonadaceae</taxon>
        <taxon>Pseudoalteromonas</taxon>
    </lineage>
</organism>
<evidence type="ECO:0000313" key="4">
    <source>
        <dbReference type="EMBL" id="AXV65413.1"/>
    </source>
</evidence>
<dbReference type="AlphaFoldDB" id="A0AAD0S0J9"/>
<name>A0AAD0S0J9_9GAMM</name>
<keyword evidence="1 4" id="KW-0489">Methyltransferase</keyword>
<dbReference type="KEGG" id="pdj:D0907_09075"/>
<keyword evidence="2" id="KW-0808">Transferase</keyword>
<accession>A0AAD0S0J9</accession>
<evidence type="ECO:0000256" key="2">
    <source>
        <dbReference type="ARBA" id="ARBA00022679"/>
    </source>
</evidence>
<gene>
    <name evidence="4" type="ORF">D0907_09075</name>
</gene>
<proteinExistence type="predicted"/>
<dbReference type="InterPro" id="IPR041698">
    <property type="entry name" value="Methyltransf_25"/>
</dbReference>
<dbReference type="Proteomes" id="UP000264605">
    <property type="component" value="Chromosome"/>
</dbReference>
<dbReference type="GeneID" id="99505611"/>
<dbReference type="Pfam" id="PF13649">
    <property type="entry name" value="Methyltransf_25"/>
    <property type="match status" value="1"/>
</dbReference>
<evidence type="ECO:0000259" key="3">
    <source>
        <dbReference type="Pfam" id="PF13649"/>
    </source>
</evidence>
<dbReference type="PANTHER" id="PTHR43861:SF1">
    <property type="entry name" value="TRANS-ACONITATE 2-METHYLTRANSFERASE"/>
    <property type="match status" value="1"/>
</dbReference>
<evidence type="ECO:0000313" key="5">
    <source>
        <dbReference type="Proteomes" id="UP000264605"/>
    </source>
</evidence>
<sequence>MDYIKINKEAWNNKTSLHIASKFYNLPAFIEGQTSLNPIELSLLGDVKGKSLLHLQCHFGQDTLSWARLGANVTGVDLSSTAIEQANKLKDSLALNAHFIESDIYQFGQFNDTQYDIVFTSYGVISWLPNLDNWAQVIADALKAGGEFYLIEFHPFQGLFDGYSYFPKSTPDIEEEGTYTENCDGTKSKTVSWSHSISEVISSLLKAGLSIEACDEYPFSPYDCFDGLEYIPHAGYQLLHNGQQVPLVFSIKARKR</sequence>
<dbReference type="GO" id="GO:0032259">
    <property type="term" value="P:methylation"/>
    <property type="evidence" value="ECO:0007669"/>
    <property type="project" value="UniProtKB-KW"/>
</dbReference>
<evidence type="ECO:0000256" key="1">
    <source>
        <dbReference type="ARBA" id="ARBA00022603"/>
    </source>
</evidence>
<dbReference type="CDD" id="cd02440">
    <property type="entry name" value="AdoMet_MTases"/>
    <property type="match status" value="1"/>
</dbReference>
<dbReference type="SUPFAM" id="SSF53335">
    <property type="entry name" value="S-adenosyl-L-methionine-dependent methyltransferases"/>
    <property type="match status" value="1"/>
</dbReference>
<reference evidence="4 5" key="1">
    <citation type="submission" date="2018-08" db="EMBL/GenBank/DDBJ databases">
        <title>Draft genome sequence of Pseudoalteromonas donghaensis HJ51.</title>
        <authorList>
            <person name="Oh J."/>
            <person name="Roh D."/>
        </authorList>
    </citation>
    <scope>NUCLEOTIDE SEQUENCE [LARGE SCALE GENOMIC DNA]</scope>
    <source>
        <strain evidence="4 5">HJ51</strain>
    </source>
</reference>